<feature type="domain" description="GP-PDE" evidence="1">
    <location>
        <begin position="2"/>
        <end position="242"/>
    </location>
</feature>
<evidence type="ECO:0000313" key="3">
    <source>
        <dbReference type="Proteomes" id="UP000295416"/>
    </source>
</evidence>
<dbReference type="RefSeq" id="WP_132747666.1">
    <property type="nucleotide sequence ID" value="NZ_SLXK01000039.1"/>
</dbReference>
<reference evidence="2 3" key="1">
    <citation type="submission" date="2019-03" db="EMBL/GenBank/DDBJ databases">
        <title>Genomic Encyclopedia of Type Strains, Phase IV (KMG-IV): sequencing the most valuable type-strain genomes for metagenomic binning, comparative biology and taxonomic classification.</title>
        <authorList>
            <person name="Goeker M."/>
        </authorList>
    </citation>
    <scope>NUCLEOTIDE SEQUENCE [LARGE SCALE GENOMIC DNA]</scope>
    <source>
        <strain evidence="2 3">DSM 19377</strain>
    </source>
</reference>
<name>A0A4R2NKG3_9BACL</name>
<dbReference type="OrthoDB" id="384721at2"/>
<proteinExistence type="predicted"/>
<comment type="caution">
    <text evidence="2">The sequence shown here is derived from an EMBL/GenBank/DDBJ whole genome shotgun (WGS) entry which is preliminary data.</text>
</comment>
<dbReference type="GO" id="GO:0008081">
    <property type="term" value="F:phosphoric diester hydrolase activity"/>
    <property type="evidence" value="ECO:0007669"/>
    <property type="project" value="InterPro"/>
</dbReference>
<organism evidence="2 3">
    <name type="scientific">Scopulibacillus darangshiensis</name>
    <dbReference type="NCBI Taxonomy" id="442528"/>
    <lineage>
        <taxon>Bacteria</taxon>
        <taxon>Bacillati</taxon>
        <taxon>Bacillota</taxon>
        <taxon>Bacilli</taxon>
        <taxon>Bacillales</taxon>
        <taxon>Sporolactobacillaceae</taxon>
        <taxon>Scopulibacillus</taxon>
    </lineage>
</organism>
<dbReference type="PROSITE" id="PS50007">
    <property type="entry name" value="PIPLC_X_DOMAIN"/>
    <property type="match status" value="1"/>
</dbReference>
<dbReference type="GO" id="GO:0006629">
    <property type="term" value="P:lipid metabolic process"/>
    <property type="evidence" value="ECO:0007669"/>
    <property type="project" value="InterPro"/>
</dbReference>
<accession>A0A4R2NKG3</accession>
<sequence>MTIHFAHMGSSKERPENTLPSFQRALEHGAKAMELDVQLTKDGHLVICHDQKINRVAAAAGAAGFIKDFTLEEIEQIDVGSTFSEEYKGVTLTTLDAVLGICPPDVLLNIEIKNIPFFYEGIEEKVLDRLAAYNHTENVIISSFDHHSLKRIKALAPDTRVGLLFLDQLIEPWHYAKNCGIDVYSLHPRYVFIDENYVKKCHEAGFKVYPFTVDDIDMVEQFMAYGVDGVFSNNPEIFGLECCT</sequence>
<dbReference type="InterPro" id="IPR017946">
    <property type="entry name" value="PLC-like_Pdiesterase_TIM-brl"/>
</dbReference>
<dbReference type="InterPro" id="IPR030395">
    <property type="entry name" value="GP_PDE_dom"/>
</dbReference>
<keyword evidence="3" id="KW-1185">Reference proteome</keyword>
<dbReference type="PANTHER" id="PTHR46211:SF1">
    <property type="entry name" value="GLYCEROPHOSPHODIESTER PHOSPHODIESTERASE, CYTOPLASMIC"/>
    <property type="match status" value="1"/>
</dbReference>
<dbReference type="SUPFAM" id="SSF51695">
    <property type="entry name" value="PLC-like phosphodiesterases"/>
    <property type="match status" value="1"/>
</dbReference>
<dbReference type="AlphaFoldDB" id="A0A4R2NKG3"/>
<dbReference type="Gene3D" id="3.20.20.190">
    <property type="entry name" value="Phosphatidylinositol (PI) phosphodiesterase"/>
    <property type="match status" value="1"/>
</dbReference>
<dbReference type="Proteomes" id="UP000295416">
    <property type="component" value="Unassembled WGS sequence"/>
</dbReference>
<gene>
    <name evidence="2" type="ORF">EV207_13914</name>
</gene>
<dbReference type="EMBL" id="SLXK01000039">
    <property type="protein sequence ID" value="TCP21872.1"/>
    <property type="molecule type" value="Genomic_DNA"/>
</dbReference>
<protein>
    <submittedName>
        <fullName evidence="2">Glycerophosphoryl diester phosphodiesterase</fullName>
    </submittedName>
</protein>
<dbReference type="PROSITE" id="PS51704">
    <property type="entry name" value="GP_PDE"/>
    <property type="match status" value="1"/>
</dbReference>
<evidence type="ECO:0000313" key="2">
    <source>
        <dbReference type="EMBL" id="TCP21872.1"/>
    </source>
</evidence>
<dbReference type="Pfam" id="PF03009">
    <property type="entry name" value="GDPD"/>
    <property type="match status" value="1"/>
</dbReference>
<evidence type="ECO:0000259" key="1">
    <source>
        <dbReference type="PROSITE" id="PS51704"/>
    </source>
</evidence>
<dbReference type="PANTHER" id="PTHR46211">
    <property type="entry name" value="GLYCEROPHOSPHORYL DIESTER PHOSPHODIESTERASE"/>
    <property type="match status" value="1"/>
</dbReference>